<evidence type="ECO:0000256" key="6">
    <source>
        <dbReference type="ARBA" id="ARBA00023136"/>
    </source>
</evidence>
<keyword evidence="3" id="KW-1003">Cell membrane</keyword>
<keyword evidence="6 7" id="KW-0472">Membrane</keyword>
<keyword evidence="9" id="KW-1185">Reference proteome</keyword>
<protein>
    <recommendedName>
        <fullName evidence="10">Chorismate-binding protein</fullName>
    </recommendedName>
</protein>
<name>A0A222FM78_9GAMM</name>
<proteinExistence type="inferred from homology"/>
<evidence type="ECO:0008006" key="10">
    <source>
        <dbReference type="Google" id="ProtNLM"/>
    </source>
</evidence>
<dbReference type="PIRSF" id="PIRSF004810">
    <property type="entry name" value="ChrA"/>
    <property type="match status" value="1"/>
</dbReference>
<dbReference type="GO" id="GO:0005886">
    <property type="term" value="C:plasma membrane"/>
    <property type="evidence" value="ECO:0007669"/>
    <property type="project" value="UniProtKB-SubCell"/>
</dbReference>
<organism evidence="8 9">
    <name type="scientific">Bacterioplanes sanyensis</name>
    <dbReference type="NCBI Taxonomy" id="1249553"/>
    <lineage>
        <taxon>Bacteria</taxon>
        <taxon>Pseudomonadati</taxon>
        <taxon>Pseudomonadota</taxon>
        <taxon>Gammaproteobacteria</taxon>
        <taxon>Oceanospirillales</taxon>
        <taxon>Oceanospirillaceae</taxon>
        <taxon>Bacterioplanes</taxon>
    </lineage>
</organism>
<keyword evidence="5 7" id="KW-1133">Transmembrane helix</keyword>
<dbReference type="KEGG" id="bsan:CHH28_13500"/>
<feature type="transmembrane region" description="Helical" evidence="7">
    <location>
        <begin position="334"/>
        <end position="354"/>
    </location>
</feature>
<feature type="transmembrane region" description="Helical" evidence="7">
    <location>
        <begin position="82"/>
        <end position="111"/>
    </location>
</feature>
<dbReference type="Proteomes" id="UP000202440">
    <property type="component" value="Chromosome"/>
</dbReference>
<dbReference type="Pfam" id="PF02417">
    <property type="entry name" value="Chromate_transp"/>
    <property type="match status" value="2"/>
</dbReference>
<evidence type="ECO:0000313" key="9">
    <source>
        <dbReference type="Proteomes" id="UP000202440"/>
    </source>
</evidence>
<feature type="transmembrane region" description="Helical" evidence="7">
    <location>
        <begin position="360"/>
        <end position="378"/>
    </location>
</feature>
<reference evidence="8 9" key="1">
    <citation type="submission" date="2017-07" db="EMBL/GenBank/DDBJ databases">
        <title>Annotated genome sequence of Bacterioplanes sanyensis isolated from Red Sea.</title>
        <authorList>
            <person name="Rehman Z.U."/>
        </authorList>
    </citation>
    <scope>NUCLEOTIDE SEQUENCE [LARGE SCALE GENOMIC DNA]</scope>
    <source>
        <strain evidence="8 9">NV9</strain>
    </source>
</reference>
<gene>
    <name evidence="8" type="ORF">CHH28_13500</name>
</gene>
<dbReference type="InterPro" id="IPR003370">
    <property type="entry name" value="Chromate_transpt"/>
</dbReference>
<evidence type="ECO:0000313" key="8">
    <source>
        <dbReference type="EMBL" id="ASP39624.1"/>
    </source>
</evidence>
<feature type="transmembrane region" description="Helical" evidence="7">
    <location>
        <begin position="385"/>
        <end position="401"/>
    </location>
</feature>
<evidence type="ECO:0000256" key="5">
    <source>
        <dbReference type="ARBA" id="ARBA00022989"/>
    </source>
</evidence>
<dbReference type="PANTHER" id="PTHR33567:SF3">
    <property type="entry name" value="CHROMATE ION TRANSPORTER (EUROFUNG)"/>
    <property type="match status" value="1"/>
</dbReference>
<evidence type="ECO:0000256" key="2">
    <source>
        <dbReference type="ARBA" id="ARBA00005262"/>
    </source>
</evidence>
<dbReference type="GO" id="GO:0015109">
    <property type="term" value="F:chromate transmembrane transporter activity"/>
    <property type="evidence" value="ECO:0007669"/>
    <property type="project" value="InterPro"/>
</dbReference>
<evidence type="ECO:0000256" key="1">
    <source>
        <dbReference type="ARBA" id="ARBA00004651"/>
    </source>
</evidence>
<comment type="subcellular location">
    <subcellularLocation>
        <location evidence="1">Cell membrane</location>
        <topology evidence="1">Multi-pass membrane protein</topology>
    </subcellularLocation>
</comment>
<evidence type="ECO:0000256" key="3">
    <source>
        <dbReference type="ARBA" id="ARBA00022475"/>
    </source>
</evidence>
<feature type="transmembrane region" description="Helical" evidence="7">
    <location>
        <begin position="117"/>
        <end position="138"/>
    </location>
</feature>
<evidence type="ECO:0000256" key="4">
    <source>
        <dbReference type="ARBA" id="ARBA00022692"/>
    </source>
</evidence>
<keyword evidence="4 7" id="KW-0812">Transmembrane</keyword>
<dbReference type="PANTHER" id="PTHR33567">
    <property type="entry name" value="CHROMATE ION TRANSPORTER (EUROFUNG)"/>
    <property type="match status" value="1"/>
</dbReference>
<dbReference type="EMBL" id="CP022530">
    <property type="protein sequence ID" value="ASP39624.1"/>
    <property type="molecule type" value="Genomic_DNA"/>
</dbReference>
<comment type="similarity">
    <text evidence="2">Belongs to the chromate ion transporter (CHR) (TC 2.A.51) family.</text>
</comment>
<feature type="transmembrane region" description="Helical" evidence="7">
    <location>
        <begin position="208"/>
        <end position="225"/>
    </location>
</feature>
<feature type="transmembrane region" description="Helical" evidence="7">
    <location>
        <begin position="150"/>
        <end position="178"/>
    </location>
</feature>
<dbReference type="AlphaFoldDB" id="A0A222FM78"/>
<evidence type="ECO:0000256" key="7">
    <source>
        <dbReference type="SAM" id="Phobius"/>
    </source>
</evidence>
<accession>A0A222FM78</accession>
<dbReference type="InterPro" id="IPR014047">
    <property type="entry name" value="Chr_Tranpt_l_chain"/>
</dbReference>
<feature type="transmembrane region" description="Helical" evidence="7">
    <location>
        <begin position="300"/>
        <end position="322"/>
    </location>
</feature>
<sequence>MLGALTNRSVVMLDAWQVFRQFFWLGCTSFGGPAAHIGYFRQHFVVQSSSISEQRFADMLALSQFLPGPASSQLGAAIGKDLAGWLGALAAFIGFTLPSVLLLMLFGSAWVWLADSAVILALKWLAMVVVADAVWGMAKTFCRSGAQRWLAAWGGVFMLCLPSWQWGMLLFVAVWGAYRTPIDARVTAQAAAQTSAQTKAPNPLSSPLTATLLLLFVVVLMWSWWGANGIGEQLVALFYRTGASVFGGGHVVLPLLQPELVGQGLLGETQFNAGYGIAQTLPGPLFSVALLFAHGTGAGIGVAMLCLLAIFLPGFLLLFALLNQWYWLQQQPRLVSALAAVNAAVVGLLAATWLSTLVPAGVHSLMTLLLALLAFFWLQWQRSAKTVLLLAGLAVLYFWVFY</sequence>
<dbReference type="NCBIfam" id="TIGR00937">
    <property type="entry name" value="2A51"/>
    <property type="match status" value="1"/>
</dbReference>